<proteinExistence type="predicted"/>
<sequence>MDKYLLLVVVLIGLFYFYNKSSSVKEPTQKEIQNLEYIKEIEEKEIIETTDQIYPQISHGFKKLSKEILSKPLNTMKDLLPSNNPYMDIVRDKSYNMNKTRVYVPDFYRKDRLSGNTIETEEYRPFIYNDEEPDNSWTDINVSNHPKYYTSDIKDELTNSGSFYDKNNQYNDKTSPNTDVLTSDSCYIDKFGNSFCEDNTRLQMIPPSLIIDPRNCKILDSIGSYKV</sequence>
<dbReference type="AlphaFoldDB" id="A0A6C0BST7"/>
<dbReference type="EMBL" id="MN739246">
    <property type="protein sequence ID" value="QHS95276.1"/>
    <property type="molecule type" value="Genomic_DNA"/>
</dbReference>
<name>A0A6C0BST7_9ZZZZ</name>
<evidence type="ECO:0000313" key="1">
    <source>
        <dbReference type="EMBL" id="QHS95276.1"/>
    </source>
</evidence>
<protein>
    <submittedName>
        <fullName evidence="1">Uncharacterized protein</fullName>
    </submittedName>
</protein>
<reference evidence="1" key="1">
    <citation type="journal article" date="2020" name="Nature">
        <title>Giant virus diversity and host interactions through global metagenomics.</title>
        <authorList>
            <person name="Schulz F."/>
            <person name="Roux S."/>
            <person name="Paez-Espino D."/>
            <person name="Jungbluth S."/>
            <person name="Walsh D.A."/>
            <person name="Denef V.J."/>
            <person name="McMahon K.D."/>
            <person name="Konstantinidis K.T."/>
            <person name="Eloe-Fadrosh E.A."/>
            <person name="Kyrpides N.C."/>
            <person name="Woyke T."/>
        </authorList>
    </citation>
    <scope>NUCLEOTIDE SEQUENCE</scope>
    <source>
        <strain evidence="1">GVMAG-M-3300018428-35</strain>
    </source>
</reference>
<organism evidence="1">
    <name type="scientific">viral metagenome</name>
    <dbReference type="NCBI Taxonomy" id="1070528"/>
    <lineage>
        <taxon>unclassified sequences</taxon>
        <taxon>metagenomes</taxon>
        <taxon>organismal metagenomes</taxon>
    </lineage>
</organism>
<accession>A0A6C0BST7</accession>